<dbReference type="Gene3D" id="2.102.10.10">
    <property type="entry name" value="Rieske [2Fe-2S] iron-sulphur domain"/>
    <property type="match status" value="1"/>
</dbReference>
<dbReference type="GO" id="GO:0051537">
    <property type="term" value="F:2 iron, 2 sulfur cluster binding"/>
    <property type="evidence" value="ECO:0007669"/>
    <property type="project" value="UniProtKB-KW"/>
</dbReference>
<proteinExistence type="predicted"/>
<dbReference type="OrthoDB" id="593800at2"/>
<protein>
    <submittedName>
        <fullName evidence="6">Assimilatory nitrite reductase [NAD(P)H] small subunit</fullName>
        <ecNumber evidence="6">1.7.1.4</ecNumber>
    </submittedName>
</protein>
<evidence type="ECO:0000313" key="6">
    <source>
        <dbReference type="EMBL" id="QDV33859.1"/>
    </source>
</evidence>
<evidence type="ECO:0000256" key="3">
    <source>
        <dbReference type="ARBA" id="ARBA00023004"/>
    </source>
</evidence>
<name>A0A518GZ41_9BACT</name>
<dbReference type="PROSITE" id="PS51296">
    <property type="entry name" value="RIESKE"/>
    <property type="match status" value="1"/>
</dbReference>
<feature type="domain" description="Rieske" evidence="5">
    <location>
        <begin position="5"/>
        <end position="99"/>
    </location>
</feature>
<dbReference type="GO" id="GO:0008942">
    <property type="term" value="F:nitrite reductase [NAD(P)H] activity"/>
    <property type="evidence" value="ECO:0007669"/>
    <property type="project" value="UniProtKB-EC"/>
</dbReference>
<dbReference type="PANTHER" id="PTHR21496:SF23">
    <property type="entry name" value="3-PHENYLPROPIONATE_CINNAMIC ACID DIOXYGENASE FERREDOXIN SUBUNIT"/>
    <property type="match status" value="1"/>
</dbReference>
<evidence type="ECO:0000256" key="1">
    <source>
        <dbReference type="ARBA" id="ARBA00022714"/>
    </source>
</evidence>
<evidence type="ECO:0000256" key="2">
    <source>
        <dbReference type="ARBA" id="ARBA00022723"/>
    </source>
</evidence>
<reference evidence="6 7" key="1">
    <citation type="submission" date="2019-02" db="EMBL/GenBank/DDBJ databases">
        <title>Deep-cultivation of Planctomycetes and their phenomic and genomic characterization uncovers novel biology.</title>
        <authorList>
            <person name="Wiegand S."/>
            <person name="Jogler M."/>
            <person name="Boedeker C."/>
            <person name="Pinto D."/>
            <person name="Vollmers J."/>
            <person name="Rivas-Marin E."/>
            <person name="Kohn T."/>
            <person name="Peeters S.H."/>
            <person name="Heuer A."/>
            <person name="Rast P."/>
            <person name="Oberbeckmann S."/>
            <person name="Bunk B."/>
            <person name="Jeske O."/>
            <person name="Meyerdierks A."/>
            <person name="Storesund J.E."/>
            <person name="Kallscheuer N."/>
            <person name="Luecker S."/>
            <person name="Lage O.M."/>
            <person name="Pohl T."/>
            <person name="Merkel B.J."/>
            <person name="Hornburger P."/>
            <person name="Mueller R.-W."/>
            <person name="Bruemmer F."/>
            <person name="Labrenz M."/>
            <person name="Spormann A.M."/>
            <person name="Op den Camp H."/>
            <person name="Overmann J."/>
            <person name="Amann R."/>
            <person name="Jetten M.S.M."/>
            <person name="Mascher T."/>
            <person name="Medema M.H."/>
            <person name="Devos D.P."/>
            <person name="Kaster A.-K."/>
            <person name="Ovreas L."/>
            <person name="Rohde M."/>
            <person name="Galperin M.Y."/>
            <person name="Jogler C."/>
        </authorList>
    </citation>
    <scope>NUCLEOTIDE SEQUENCE [LARGE SCALE GENOMIC DNA]</scope>
    <source>
        <strain evidence="6 7">ElP</strain>
    </source>
</reference>
<organism evidence="6 7">
    <name type="scientific">Tautonia plasticadhaerens</name>
    <dbReference type="NCBI Taxonomy" id="2527974"/>
    <lineage>
        <taxon>Bacteria</taxon>
        <taxon>Pseudomonadati</taxon>
        <taxon>Planctomycetota</taxon>
        <taxon>Planctomycetia</taxon>
        <taxon>Isosphaerales</taxon>
        <taxon>Isosphaeraceae</taxon>
        <taxon>Tautonia</taxon>
    </lineage>
</organism>
<dbReference type="InterPro" id="IPR036922">
    <property type="entry name" value="Rieske_2Fe-2S_sf"/>
</dbReference>
<dbReference type="AlphaFoldDB" id="A0A518GZ41"/>
<gene>
    <name evidence="6" type="primary">nasE_2</name>
    <name evidence="6" type="ORF">ElP_17390</name>
</gene>
<dbReference type="KEGG" id="tpla:ElP_17390"/>
<sequence length="101" mass="10813">MAGWEAVCRVGEIPEGEGRTFRIRGLEVAVFNDGGRFSAILDRCPHAGGSLGSGWVEDGTAVCPLHYWRFRLDDGRCVAGGGGGVPGFDCEVRDGRVWLST</sequence>
<keyword evidence="3" id="KW-0408">Iron</keyword>
<dbReference type="Proteomes" id="UP000317835">
    <property type="component" value="Chromosome"/>
</dbReference>
<keyword evidence="2" id="KW-0479">Metal-binding</keyword>
<dbReference type="EMBL" id="CP036426">
    <property type="protein sequence ID" value="QDV33859.1"/>
    <property type="molecule type" value="Genomic_DNA"/>
</dbReference>
<evidence type="ECO:0000313" key="7">
    <source>
        <dbReference type="Proteomes" id="UP000317835"/>
    </source>
</evidence>
<dbReference type="GO" id="GO:0046872">
    <property type="term" value="F:metal ion binding"/>
    <property type="evidence" value="ECO:0007669"/>
    <property type="project" value="UniProtKB-KW"/>
</dbReference>
<keyword evidence="4" id="KW-0411">Iron-sulfur</keyword>
<keyword evidence="1" id="KW-0001">2Fe-2S</keyword>
<evidence type="ECO:0000256" key="4">
    <source>
        <dbReference type="ARBA" id="ARBA00023014"/>
    </source>
</evidence>
<dbReference type="PANTHER" id="PTHR21496">
    <property type="entry name" value="FERREDOXIN-RELATED"/>
    <property type="match status" value="1"/>
</dbReference>
<keyword evidence="7" id="KW-1185">Reference proteome</keyword>
<dbReference type="SUPFAM" id="SSF50022">
    <property type="entry name" value="ISP domain"/>
    <property type="match status" value="1"/>
</dbReference>
<accession>A0A518GZ41</accession>
<evidence type="ECO:0000259" key="5">
    <source>
        <dbReference type="PROSITE" id="PS51296"/>
    </source>
</evidence>
<dbReference type="RefSeq" id="WP_145268312.1">
    <property type="nucleotide sequence ID" value="NZ_CP036426.1"/>
</dbReference>
<dbReference type="Pfam" id="PF00355">
    <property type="entry name" value="Rieske"/>
    <property type="match status" value="1"/>
</dbReference>
<dbReference type="EC" id="1.7.1.4" evidence="6"/>
<keyword evidence="6" id="KW-0560">Oxidoreductase</keyword>
<dbReference type="InterPro" id="IPR017941">
    <property type="entry name" value="Rieske_2Fe-2S"/>
</dbReference>